<dbReference type="GO" id="GO:0046983">
    <property type="term" value="F:protein dimerization activity"/>
    <property type="evidence" value="ECO:0007669"/>
    <property type="project" value="InterPro"/>
</dbReference>
<gene>
    <name evidence="8" type="ORF">B0H16DRAFT_1320945</name>
</gene>
<keyword evidence="3" id="KW-0804">Transcription</keyword>
<dbReference type="InterPro" id="IPR037685">
    <property type="entry name" value="RBP11"/>
</dbReference>
<dbReference type="SUPFAM" id="SSF55257">
    <property type="entry name" value="RBP11-like subunits of RNA polymerase"/>
    <property type="match status" value="1"/>
</dbReference>
<comment type="caution">
    <text evidence="8">The sequence shown here is derived from an EMBL/GenBank/DDBJ whole genome shotgun (WGS) entry which is preliminary data.</text>
</comment>
<evidence type="ECO:0000256" key="5">
    <source>
        <dbReference type="ARBA" id="ARBA00025751"/>
    </source>
</evidence>
<dbReference type="PANTHER" id="PTHR13946">
    <property type="entry name" value="DNA-DIRECTED RNA POLYMERASE I,II,III"/>
    <property type="match status" value="1"/>
</dbReference>
<evidence type="ECO:0000256" key="6">
    <source>
        <dbReference type="SAM" id="MobiDB-lite"/>
    </source>
</evidence>
<dbReference type="PANTHER" id="PTHR13946:SF16">
    <property type="entry name" value="DNA-DIRECTED RNA POLYMERASE II SUBUNIT RPB11"/>
    <property type="match status" value="1"/>
</dbReference>
<name>A0AAD7INZ3_9AGAR</name>
<keyword evidence="4" id="KW-0539">Nucleus</keyword>
<evidence type="ECO:0000256" key="1">
    <source>
        <dbReference type="ARBA" id="ARBA00004123"/>
    </source>
</evidence>
<dbReference type="InterPro" id="IPR036603">
    <property type="entry name" value="RBP11-like"/>
</dbReference>
<feature type="compositionally biased region" description="Low complexity" evidence="6">
    <location>
        <begin position="94"/>
        <end position="113"/>
    </location>
</feature>
<feature type="domain" description="DNA-directed RNA polymerase RBP11-like dimerisation" evidence="7">
    <location>
        <begin position="30"/>
        <end position="83"/>
    </location>
</feature>
<keyword evidence="2 8" id="KW-0240">DNA-directed RNA polymerase</keyword>
<keyword evidence="9" id="KW-1185">Reference proteome</keyword>
<feature type="non-terminal residue" evidence="8">
    <location>
        <position position="1"/>
    </location>
</feature>
<evidence type="ECO:0000256" key="4">
    <source>
        <dbReference type="ARBA" id="ARBA00023242"/>
    </source>
</evidence>
<dbReference type="AlphaFoldDB" id="A0AAD7INZ3"/>
<feature type="compositionally biased region" description="Gly residues" evidence="6">
    <location>
        <begin position="114"/>
        <end position="130"/>
    </location>
</feature>
<evidence type="ECO:0000313" key="8">
    <source>
        <dbReference type="EMBL" id="KAJ7746551.1"/>
    </source>
</evidence>
<feature type="region of interest" description="Disordered" evidence="6">
    <location>
        <begin position="83"/>
        <end position="130"/>
    </location>
</feature>
<evidence type="ECO:0000256" key="2">
    <source>
        <dbReference type="ARBA" id="ARBA00022478"/>
    </source>
</evidence>
<dbReference type="GO" id="GO:0005665">
    <property type="term" value="C:RNA polymerase II, core complex"/>
    <property type="evidence" value="ECO:0007669"/>
    <property type="project" value="InterPro"/>
</dbReference>
<dbReference type="Pfam" id="PF13656">
    <property type="entry name" value="RNA_pol_L_2"/>
    <property type="match status" value="1"/>
</dbReference>
<sequence length="146" mass="14974">LNAPNLHELFALEDSEKTLELSEDTKIPNAATFKTVKQDRTLGNMLHAQLLTSPVVLLAGYKTPHPLHPHCLLKIQTNGSVTPALPARLPSVGSSLPSPHSKPSSDVSSRSNGETGGVAGGFNAGAGMGGESDPYGGGAAAWGGII</sequence>
<comment type="subcellular location">
    <subcellularLocation>
        <location evidence="1">Nucleus</location>
    </subcellularLocation>
</comment>
<evidence type="ECO:0000313" key="9">
    <source>
        <dbReference type="Proteomes" id="UP001215598"/>
    </source>
</evidence>
<organism evidence="8 9">
    <name type="scientific">Mycena metata</name>
    <dbReference type="NCBI Taxonomy" id="1033252"/>
    <lineage>
        <taxon>Eukaryota</taxon>
        <taxon>Fungi</taxon>
        <taxon>Dikarya</taxon>
        <taxon>Basidiomycota</taxon>
        <taxon>Agaricomycotina</taxon>
        <taxon>Agaricomycetes</taxon>
        <taxon>Agaricomycetidae</taxon>
        <taxon>Agaricales</taxon>
        <taxon>Marasmiineae</taxon>
        <taxon>Mycenaceae</taxon>
        <taxon>Mycena</taxon>
    </lineage>
</organism>
<dbReference type="GO" id="GO:0003899">
    <property type="term" value="F:DNA-directed RNA polymerase activity"/>
    <property type="evidence" value="ECO:0007669"/>
    <property type="project" value="InterPro"/>
</dbReference>
<dbReference type="CDD" id="cd06926">
    <property type="entry name" value="RNAP_II_RPB11"/>
    <property type="match status" value="1"/>
</dbReference>
<proteinExistence type="inferred from homology"/>
<evidence type="ECO:0000259" key="7">
    <source>
        <dbReference type="Pfam" id="PF13656"/>
    </source>
</evidence>
<dbReference type="Proteomes" id="UP001215598">
    <property type="component" value="Unassembled WGS sequence"/>
</dbReference>
<protein>
    <submittedName>
        <fullName evidence="8">DNA-directed RNA polymerase</fullName>
    </submittedName>
</protein>
<dbReference type="EMBL" id="JARKIB010000079">
    <property type="protein sequence ID" value="KAJ7746551.1"/>
    <property type="molecule type" value="Genomic_DNA"/>
</dbReference>
<dbReference type="Gene3D" id="3.30.1360.10">
    <property type="entry name" value="RNA polymerase, RBP11-like subunit"/>
    <property type="match status" value="1"/>
</dbReference>
<evidence type="ECO:0000256" key="3">
    <source>
        <dbReference type="ARBA" id="ARBA00023163"/>
    </source>
</evidence>
<dbReference type="GO" id="GO:0006366">
    <property type="term" value="P:transcription by RNA polymerase II"/>
    <property type="evidence" value="ECO:0007669"/>
    <property type="project" value="InterPro"/>
</dbReference>
<comment type="similarity">
    <text evidence="5">Belongs to the archaeal Rpo11/eukaryotic RPB11/RPC19 RNA polymerase subunit family.</text>
</comment>
<dbReference type="InterPro" id="IPR009025">
    <property type="entry name" value="RBP11-like_dimer"/>
</dbReference>
<reference evidence="8" key="1">
    <citation type="submission" date="2023-03" db="EMBL/GenBank/DDBJ databases">
        <title>Massive genome expansion in bonnet fungi (Mycena s.s.) driven by repeated elements and novel gene families across ecological guilds.</title>
        <authorList>
            <consortium name="Lawrence Berkeley National Laboratory"/>
            <person name="Harder C.B."/>
            <person name="Miyauchi S."/>
            <person name="Viragh M."/>
            <person name="Kuo A."/>
            <person name="Thoen E."/>
            <person name="Andreopoulos B."/>
            <person name="Lu D."/>
            <person name="Skrede I."/>
            <person name="Drula E."/>
            <person name="Henrissat B."/>
            <person name="Morin E."/>
            <person name="Kohler A."/>
            <person name="Barry K."/>
            <person name="LaButti K."/>
            <person name="Morin E."/>
            <person name="Salamov A."/>
            <person name="Lipzen A."/>
            <person name="Mereny Z."/>
            <person name="Hegedus B."/>
            <person name="Baldrian P."/>
            <person name="Stursova M."/>
            <person name="Weitz H."/>
            <person name="Taylor A."/>
            <person name="Grigoriev I.V."/>
            <person name="Nagy L.G."/>
            <person name="Martin F."/>
            <person name="Kauserud H."/>
        </authorList>
    </citation>
    <scope>NUCLEOTIDE SEQUENCE</scope>
    <source>
        <strain evidence="8">CBHHK182m</strain>
    </source>
</reference>
<accession>A0AAD7INZ3</accession>